<dbReference type="AlphaFoldDB" id="A0A9Q3I197"/>
<evidence type="ECO:0000256" key="1">
    <source>
        <dbReference type="SAM" id="MobiDB-lite"/>
    </source>
</evidence>
<evidence type="ECO:0000313" key="3">
    <source>
        <dbReference type="Proteomes" id="UP000765509"/>
    </source>
</evidence>
<gene>
    <name evidence="2" type="ORF">O181_064108</name>
</gene>
<name>A0A9Q3I197_9BASI</name>
<organism evidence="2 3">
    <name type="scientific">Austropuccinia psidii MF-1</name>
    <dbReference type="NCBI Taxonomy" id="1389203"/>
    <lineage>
        <taxon>Eukaryota</taxon>
        <taxon>Fungi</taxon>
        <taxon>Dikarya</taxon>
        <taxon>Basidiomycota</taxon>
        <taxon>Pucciniomycotina</taxon>
        <taxon>Pucciniomycetes</taxon>
        <taxon>Pucciniales</taxon>
        <taxon>Sphaerophragmiaceae</taxon>
        <taxon>Austropuccinia</taxon>
    </lineage>
</organism>
<sequence length="155" mass="17688">MDNKSFNLASHWEELGASFQKICLKDIPCKDLMVITKGWNPTRKFRLLEERETRIRESQATIQAIEEQVNQKGPTMILSGSQGVDQPNSPVSLHHSGTNRSVAKSHHSSQSHVASRRRQGYKGKNQTSFSKWKKESDPIIQKLLELVKKVHKSQK</sequence>
<feature type="region of interest" description="Disordered" evidence="1">
    <location>
        <begin position="75"/>
        <end position="135"/>
    </location>
</feature>
<keyword evidence="3" id="KW-1185">Reference proteome</keyword>
<proteinExistence type="predicted"/>
<feature type="compositionally biased region" description="Basic residues" evidence="1">
    <location>
        <begin position="103"/>
        <end position="121"/>
    </location>
</feature>
<dbReference type="Proteomes" id="UP000765509">
    <property type="component" value="Unassembled WGS sequence"/>
</dbReference>
<accession>A0A9Q3I197</accession>
<feature type="compositionally biased region" description="Polar residues" evidence="1">
    <location>
        <begin position="75"/>
        <end position="102"/>
    </location>
</feature>
<dbReference type="EMBL" id="AVOT02031017">
    <property type="protein sequence ID" value="MBW0524393.1"/>
    <property type="molecule type" value="Genomic_DNA"/>
</dbReference>
<comment type="caution">
    <text evidence="2">The sequence shown here is derived from an EMBL/GenBank/DDBJ whole genome shotgun (WGS) entry which is preliminary data.</text>
</comment>
<protein>
    <submittedName>
        <fullName evidence="2">Uncharacterized protein</fullName>
    </submittedName>
</protein>
<evidence type="ECO:0000313" key="2">
    <source>
        <dbReference type="EMBL" id="MBW0524393.1"/>
    </source>
</evidence>
<reference evidence="2" key="1">
    <citation type="submission" date="2021-03" db="EMBL/GenBank/DDBJ databases">
        <title>Draft genome sequence of rust myrtle Austropuccinia psidii MF-1, a brazilian biotype.</title>
        <authorList>
            <person name="Quecine M.C."/>
            <person name="Pachon D.M.R."/>
            <person name="Bonatelli M.L."/>
            <person name="Correr F.H."/>
            <person name="Franceschini L.M."/>
            <person name="Leite T.F."/>
            <person name="Margarido G.R.A."/>
            <person name="Almeida C.A."/>
            <person name="Ferrarezi J.A."/>
            <person name="Labate C.A."/>
        </authorList>
    </citation>
    <scope>NUCLEOTIDE SEQUENCE</scope>
    <source>
        <strain evidence="2">MF-1</strain>
    </source>
</reference>